<dbReference type="WBParaSite" id="HPBE_0000470001-mRNA-1">
    <property type="protein sequence ID" value="HPBE_0000470001-mRNA-1"/>
    <property type="gene ID" value="HPBE_0000470001"/>
</dbReference>
<dbReference type="EMBL" id="UZAH01025352">
    <property type="protein sequence ID" value="VDO62131.1"/>
    <property type="molecule type" value="Genomic_DNA"/>
</dbReference>
<organism evidence="2 3">
    <name type="scientific">Heligmosomoides polygyrus</name>
    <name type="common">Parasitic roundworm</name>
    <dbReference type="NCBI Taxonomy" id="6339"/>
    <lineage>
        <taxon>Eukaryota</taxon>
        <taxon>Metazoa</taxon>
        <taxon>Ecdysozoa</taxon>
        <taxon>Nematoda</taxon>
        <taxon>Chromadorea</taxon>
        <taxon>Rhabditida</taxon>
        <taxon>Rhabditina</taxon>
        <taxon>Rhabditomorpha</taxon>
        <taxon>Strongyloidea</taxon>
        <taxon>Heligmosomidae</taxon>
        <taxon>Heligmosomoides</taxon>
    </lineage>
</organism>
<reference evidence="3" key="2">
    <citation type="submission" date="2019-09" db="UniProtKB">
        <authorList>
            <consortium name="WormBaseParasite"/>
        </authorList>
    </citation>
    <scope>IDENTIFICATION</scope>
</reference>
<dbReference type="AlphaFoldDB" id="A0A183FEB4"/>
<sequence length="82" mass="9232">MTSKTVLLCKKGACTTLATIARSACCPWSMYNMFTRVILNMISRTLEFRRGFSTIDHVHTITKLVEVSREYIQAAAVLRSST</sequence>
<evidence type="ECO:0000313" key="3">
    <source>
        <dbReference type="WBParaSite" id="HPBE_0000470001-mRNA-1"/>
    </source>
</evidence>
<dbReference type="OrthoDB" id="410104at2759"/>
<protein>
    <submittedName>
        <fullName evidence="3">Secreted protein</fullName>
    </submittedName>
</protein>
<keyword evidence="2" id="KW-1185">Reference proteome</keyword>
<dbReference type="Proteomes" id="UP000050761">
    <property type="component" value="Unassembled WGS sequence"/>
</dbReference>
<accession>A0A3P7WM82</accession>
<evidence type="ECO:0000313" key="2">
    <source>
        <dbReference type="Proteomes" id="UP000050761"/>
    </source>
</evidence>
<reference evidence="1 2" key="1">
    <citation type="submission" date="2018-11" db="EMBL/GenBank/DDBJ databases">
        <authorList>
            <consortium name="Pathogen Informatics"/>
        </authorList>
    </citation>
    <scope>NUCLEOTIDE SEQUENCE [LARGE SCALE GENOMIC DNA]</scope>
</reference>
<evidence type="ECO:0000313" key="1">
    <source>
        <dbReference type="EMBL" id="VDO62131.1"/>
    </source>
</evidence>
<proteinExistence type="predicted"/>
<name>A0A183FEB4_HELPZ</name>
<accession>A0A183FEB4</accession>
<gene>
    <name evidence="1" type="ORF">HPBE_LOCUS4701</name>
</gene>